<keyword evidence="2" id="KW-1185">Reference proteome</keyword>
<comment type="caution">
    <text evidence="1">The sequence shown here is derived from an EMBL/GenBank/DDBJ whole genome shotgun (WGS) entry which is preliminary data.</text>
</comment>
<proteinExistence type="predicted"/>
<dbReference type="Proteomes" id="UP000799777">
    <property type="component" value="Unassembled WGS sequence"/>
</dbReference>
<protein>
    <submittedName>
        <fullName evidence="1">Uncharacterized protein</fullName>
    </submittedName>
</protein>
<name>A0A9P4H857_9PLEO</name>
<dbReference type="EMBL" id="ML978201">
    <property type="protein sequence ID" value="KAF2029434.1"/>
    <property type="molecule type" value="Genomic_DNA"/>
</dbReference>
<evidence type="ECO:0000313" key="1">
    <source>
        <dbReference type="EMBL" id="KAF2029434.1"/>
    </source>
</evidence>
<dbReference type="AlphaFoldDB" id="A0A9P4H857"/>
<organism evidence="1 2">
    <name type="scientific">Setomelanomma holmii</name>
    <dbReference type="NCBI Taxonomy" id="210430"/>
    <lineage>
        <taxon>Eukaryota</taxon>
        <taxon>Fungi</taxon>
        <taxon>Dikarya</taxon>
        <taxon>Ascomycota</taxon>
        <taxon>Pezizomycotina</taxon>
        <taxon>Dothideomycetes</taxon>
        <taxon>Pleosporomycetidae</taxon>
        <taxon>Pleosporales</taxon>
        <taxon>Pleosporineae</taxon>
        <taxon>Phaeosphaeriaceae</taxon>
        <taxon>Setomelanomma</taxon>
    </lineage>
</organism>
<reference evidence="1" key="1">
    <citation type="journal article" date="2020" name="Stud. Mycol.">
        <title>101 Dothideomycetes genomes: a test case for predicting lifestyles and emergence of pathogens.</title>
        <authorList>
            <person name="Haridas S."/>
            <person name="Albert R."/>
            <person name="Binder M."/>
            <person name="Bloem J."/>
            <person name="Labutti K."/>
            <person name="Salamov A."/>
            <person name="Andreopoulos B."/>
            <person name="Baker S."/>
            <person name="Barry K."/>
            <person name="Bills G."/>
            <person name="Bluhm B."/>
            <person name="Cannon C."/>
            <person name="Castanera R."/>
            <person name="Culley D."/>
            <person name="Daum C."/>
            <person name="Ezra D."/>
            <person name="Gonzalez J."/>
            <person name="Henrissat B."/>
            <person name="Kuo A."/>
            <person name="Liang C."/>
            <person name="Lipzen A."/>
            <person name="Lutzoni F."/>
            <person name="Magnuson J."/>
            <person name="Mondo S."/>
            <person name="Nolan M."/>
            <person name="Ohm R."/>
            <person name="Pangilinan J."/>
            <person name="Park H.-J."/>
            <person name="Ramirez L."/>
            <person name="Alfaro M."/>
            <person name="Sun H."/>
            <person name="Tritt A."/>
            <person name="Yoshinaga Y."/>
            <person name="Zwiers L.-H."/>
            <person name="Turgeon B."/>
            <person name="Goodwin S."/>
            <person name="Spatafora J."/>
            <person name="Crous P."/>
            <person name="Grigoriev I."/>
        </authorList>
    </citation>
    <scope>NUCLEOTIDE SEQUENCE</scope>
    <source>
        <strain evidence="1">CBS 110217</strain>
    </source>
</reference>
<gene>
    <name evidence="1" type="ORF">EK21DRAFT_112989</name>
</gene>
<accession>A0A9P4H857</accession>
<sequence length="208" mass="23421">MFPDFMSISHRQYHNNKQVPLTLYTSPGLYIVSSNAIEDPKAYAMLHCLEGAKACHGIARLSDNLYAVLTSRTTYRPPLNHSQLEAGTSALWQVHISRWENSRVVLVEKLADFRESGLLTKMAAIPSPETAAQNTVPDTCKRPQVFITGSINGAFLLFDPNIGTTSTWLSHPGMACAPFENLRRERPKMLKSINPFMHILGNYWYRVL</sequence>
<evidence type="ECO:0000313" key="2">
    <source>
        <dbReference type="Proteomes" id="UP000799777"/>
    </source>
</evidence>